<dbReference type="EMBL" id="JWZT01000010">
    <property type="protein sequence ID" value="KII75195.1"/>
    <property type="molecule type" value="Genomic_DNA"/>
</dbReference>
<accession>A0A0C2NFR3</accession>
<comment type="caution">
    <text evidence="1">The sequence shown here is derived from an EMBL/GenBank/DDBJ whole genome shotgun (WGS) entry which is preliminary data.</text>
</comment>
<organism evidence="1 2">
    <name type="scientific">Thelohanellus kitauei</name>
    <name type="common">Myxosporean</name>
    <dbReference type="NCBI Taxonomy" id="669202"/>
    <lineage>
        <taxon>Eukaryota</taxon>
        <taxon>Metazoa</taxon>
        <taxon>Cnidaria</taxon>
        <taxon>Myxozoa</taxon>
        <taxon>Myxosporea</taxon>
        <taxon>Bivalvulida</taxon>
        <taxon>Platysporina</taxon>
        <taxon>Myxobolidae</taxon>
        <taxon>Thelohanellus</taxon>
    </lineage>
</organism>
<reference evidence="1 2" key="1">
    <citation type="journal article" date="2014" name="Genome Biol. Evol.">
        <title>The genome of the myxosporean Thelohanellus kitauei shows adaptations to nutrient acquisition within its fish host.</title>
        <authorList>
            <person name="Yang Y."/>
            <person name="Xiong J."/>
            <person name="Zhou Z."/>
            <person name="Huo F."/>
            <person name="Miao W."/>
            <person name="Ran C."/>
            <person name="Liu Y."/>
            <person name="Zhang J."/>
            <person name="Feng J."/>
            <person name="Wang M."/>
            <person name="Wang M."/>
            <person name="Wang L."/>
            <person name="Yao B."/>
        </authorList>
    </citation>
    <scope>NUCLEOTIDE SEQUENCE [LARGE SCALE GENOMIC DNA]</scope>
    <source>
        <strain evidence="1">Wuqing</strain>
    </source>
</reference>
<evidence type="ECO:0000313" key="2">
    <source>
        <dbReference type="Proteomes" id="UP000031668"/>
    </source>
</evidence>
<name>A0A0C2NFR3_THEKT</name>
<keyword evidence="2" id="KW-1185">Reference proteome</keyword>
<proteinExistence type="predicted"/>
<evidence type="ECO:0000313" key="1">
    <source>
        <dbReference type="EMBL" id="KII75195.1"/>
    </source>
</evidence>
<dbReference type="Proteomes" id="UP000031668">
    <property type="component" value="Unassembled WGS sequence"/>
</dbReference>
<dbReference type="AlphaFoldDB" id="A0A0C2NFR3"/>
<protein>
    <submittedName>
        <fullName evidence="1">Uncharacterized protein</fullName>
    </submittedName>
</protein>
<gene>
    <name evidence="1" type="ORF">RF11_07614</name>
</gene>
<sequence>MVLPKVYSTIGLKNESYLTVSNNNFDVPPKCRYCSLILLGLTSFKGKKTSRASCCCRKYSIHSKATDLSSTTIASMFLPRTLVIATVYFLCIGSIRSANLP</sequence>